<proteinExistence type="predicted"/>
<accession>A0A0F7FY29</accession>
<dbReference type="NCBIfam" id="TIGR04267">
    <property type="entry name" value="mod_HExxH"/>
    <property type="match status" value="1"/>
</dbReference>
<sequence length="453" mass="48602">MSGTPTPGRAPTVPAPGTALSDAAIAELGSTEAGAEALGALSDGAHTRRLLLFRVLLDALDSDALPPGRRAAAREHGALLEAADRAAPRQARRVMFYPLTGPWAETCVRQLDRGTPDHRDIDHLGPVAAAAAARAGLTFRTRVTPHHDGIALPTLGLLRHAGPARWAELHGRRDTLTIRPLGARPAELRRDAAGHWHSHDPRWSPLPTLSGGPRPVLLDDLDPCRATPGAATPAGPPHQRAHWRAMWRRALPLLRLGGAARAADLALLDCVVPLPGPTATGRHTSHTRDGAFGAVLASPPPSPELFAAGLVHELQHAKLAALTELVALHTADDTPRHWAPWRPDPRPFDGLLHGAYAHLALAALWQRLALTRENPLARDDAWAAHARCAAQVGAVLPVLRGARPLTDPGRAFVKAMTARHSRLADHPPPREHRVRAAAYVDTARSLWHRHHPQ</sequence>
<evidence type="ECO:0000313" key="1">
    <source>
        <dbReference type="EMBL" id="AKG45417.1"/>
    </source>
</evidence>
<dbReference type="PATRIC" id="fig|408015.6.peg.4084"/>
<organism evidence="1 2">
    <name type="scientific">Streptomyces xiamenensis</name>
    <dbReference type="NCBI Taxonomy" id="408015"/>
    <lineage>
        <taxon>Bacteria</taxon>
        <taxon>Bacillati</taxon>
        <taxon>Actinomycetota</taxon>
        <taxon>Actinomycetes</taxon>
        <taxon>Kitasatosporales</taxon>
        <taxon>Streptomycetaceae</taxon>
        <taxon>Streptomyces</taxon>
    </lineage>
</organism>
<dbReference type="InterPro" id="IPR026337">
    <property type="entry name" value="AKG_HExxH"/>
</dbReference>
<dbReference type="EMBL" id="CP009922">
    <property type="protein sequence ID" value="AKG45417.1"/>
    <property type="molecule type" value="Genomic_DNA"/>
</dbReference>
<name>A0A0F7FY29_9ACTN</name>
<dbReference type="KEGG" id="sxi:SXIM_40330"/>
<dbReference type="RefSeq" id="WP_246156909.1">
    <property type="nucleotide sequence ID" value="NZ_CP009922.3"/>
</dbReference>
<keyword evidence="2" id="KW-1185">Reference proteome</keyword>
<dbReference type="AlphaFoldDB" id="A0A0F7FY29"/>
<protein>
    <submittedName>
        <fullName evidence="1">Radical sam protein</fullName>
    </submittedName>
</protein>
<gene>
    <name evidence="1" type="ORF">SXIM_40330</name>
</gene>
<dbReference type="Proteomes" id="UP000034034">
    <property type="component" value="Chromosome"/>
</dbReference>
<reference evidence="1" key="1">
    <citation type="submission" date="2019-08" db="EMBL/GenBank/DDBJ databases">
        <title>Complete genome sequence of a mangrove-derived Streptomyces xiamenensis.</title>
        <authorList>
            <person name="Xu J."/>
        </authorList>
    </citation>
    <scope>NUCLEOTIDE SEQUENCE</scope>
    <source>
        <strain evidence="1">318</strain>
    </source>
</reference>
<dbReference type="HOGENOM" id="CLU_018916_0_0_11"/>
<dbReference type="STRING" id="408015.SXIM_40330"/>
<evidence type="ECO:0000313" key="2">
    <source>
        <dbReference type="Proteomes" id="UP000034034"/>
    </source>
</evidence>